<dbReference type="InterPro" id="IPR039540">
    <property type="entry name" value="UBL3-like_ubiquitin_dom"/>
</dbReference>
<reference evidence="2" key="1">
    <citation type="submission" date="2021-01" db="EMBL/GenBank/DDBJ databases">
        <authorList>
            <person name="Corre E."/>
            <person name="Pelletier E."/>
            <person name="Niang G."/>
            <person name="Scheremetjew M."/>
            <person name="Finn R."/>
            <person name="Kale V."/>
            <person name="Holt S."/>
            <person name="Cochrane G."/>
            <person name="Meng A."/>
            <person name="Brown T."/>
            <person name="Cohen L."/>
        </authorList>
    </citation>
    <scope>NUCLEOTIDE SEQUENCE</scope>
    <source>
        <strain evidence="2">CCMP443</strain>
    </source>
</reference>
<name>A0A7S0VXK6_9CRYP</name>
<dbReference type="SUPFAM" id="SSF54236">
    <property type="entry name" value="Ubiquitin-like"/>
    <property type="match status" value="1"/>
</dbReference>
<organism evidence="2">
    <name type="scientific">Hemiselmis tepida</name>
    <dbReference type="NCBI Taxonomy" id="464990"/>
    <lineage>
        <taxon>Eukaryota</taxon>
        <taxon>Cryptophyceae</taxon>
        <taxon>Cryptomonadales</taxon>
        <taxon>Hemiselmidaceae</taxon>
        <taxon>Hemiselmis</taxon>
    </lineage>
</organism>
<dbReference type="EMBL" id="HBFN01022141">
    <property type="protein sequence ID" value="CAD8799246.1"/>
    <property type="molecule type" value="Transcribed_RNA"/>
</dbReference>
<evidence type="ECO:0000259" key="1">
    <source>
        <dbReference type="PROSITE" id="PS50053"/>
    </source>
</evidence>
<sequence>MTDYNVKFMFADAVTIEATFPHGIGVRDAKEKVIASWPAEKEAISGPDDLKMIHSGKVLDNAKTFEDYKVPKGSQVVMHLQPRPAAPPVEAATGGARAAKAQPDATRCCTIL</sequence>
<dbReference type="InterPro" id="IPR029071">
    <property type="entry name" value="Ubiquitin-like_domsf"/>
</dbReference>
<dbReference type="PANTHER" id="PTHR13169">
    <property type="entry name" value="UBIQUITIN-LIKE PROTEIN 3 HCG-1 PROTEIN"/>
    <property type="match status" value="1"/>
</dbReference>
<dbReference type="Gene3D" id="3.10.20.90">
    <property type="entry name" value="Phosphatidylinositol 3-kinase Catalytic Subunit, Chain A, domain 1"/>
    <property type="match status" value="1"/>
</dbReference>
<dbReference type="Pfam" id="PF13881">
    <property type="entry name" value="Rad60-SLD_2"/>
    <property type="match status" value="1"/>
</dbReference>
<feature type="domain" description="Ubiquitin-like" evidence="1">
    <location>
        <begin position="2"/>
        <end position="85"/>
    </location>
</feature>
<proteinExistence type="predicted"/>
<accession>A0A7S0VXK6</accession>
<protein>
    <recommendedName>
        <fullName evidence="1">Ubiquitin-like domain-containing protein</fullName>
    </recommendedName>
</protein>
<dbReference type="InterPro" id="IPR040015">
    <property type="entry name" value="UBL3-like"/>
</dbReference>
<dbReference type="AlphaFoldDB" id="A0A7S0VXK6"/>
<dbReference type="InterPro" id="IPR000626">
    <property type="entry name" value="Ubiquitin-like_dom"/>
</dbReference>
<gene>
    <name evidence="2" type="ORF">HTEP1355_LOCUS12887</name>
</gene>
<evidence type="ECO:0000313" key="2">
    <source>
        <dbReference type="EMBL" id="CAD8799246.1"/>
    </source>
</evidence>
<dbReference type="PROSITE" id="PS50053">
    <property type="entry name" value="UBIQUITIN_2"/>
    <property type="match status" value="1"/>
</dbReference>
<dbReference type="PANTHER" id="PTHR13169:SF0">
    <property type="entry name" value="UBIQUITIN-LIKE PROTEIN 3"/>
    <property type="match status" value="1"/>
</dbReference>